<accession>A0A8J9ZXW3</accession>
<keyword evidence="1" id="KW-0489">Methyltransferase</keyword>
<evidence type="ECO:0000313" key="4">
    <source>
        <dbReference type="Proteomes" id="UP000838412"/>
    </source>
</evidence>
<dbReference type="SUPFAM" id="SSF53335">
    <property type="entry name" value="S-adenosyl-L-methionine-dependent methyltransferases"/>
    <property type="match status" value="1"/>
</dbReference>
<dbReference type="InterPro" id="IPR029063">
    <property type="entry name" value="SAM-dependent_MTases_sf"/>
</dbReference>
<evidence type="ECO:0000313" key="3">
    <source>
        <dbReference type="EMBL" id="CAH1265340.1"/>
    </source>
</evidence>
<dbReference type="OrthoDB" id="413520at2759"/>
<sequence>MPMTEPLSRHNMHDQLPKRDRMQLYNFVGRDIILWERNIGDDGDEIGKRVWPSVRADVTLTDLPNIVGNMEENVRANTKEGCKYPPKVRPLVWGRNLFKVNGPSIHYDYVIGTDVIYIEETFHDLLATLRHFCDPQTTVLLGCHFRVKGRDLKFIELLKKHFKIVKEHKIPGQGVNKMFTPSALKAVVYCGNARPSKIDQIAANSPANMDDLLTILEQNSKPVPYAERLVQNTSRSFLKERAREMMRTRRRRPVFQLLGREIAIWESDVGEETDLAIGKRLWPGGVAFAEFLESDNCNMSFEDKKVIELGAGTGLVGIALSFLGADVTLTDLPDIIPYTEENVLLNTMDNNTSLCRYTPQVRPLTWGRDLAEYPRNNPRYDYVIGMECVYIEPVFNDLIATIKHLSDENTVILIGYYVRIKQREENFRKLFFDNFNVLSELAVKGRAFTVLMAKLLPTENIS</sequence>
<proteinExistence type="predicted"/>
<dbReference type="Gene3D" id="3.40.50.150">
    <property type="entry name" value="Vaccinia Virus protein VP39"/>
    <property type="match status" value="2"/>
</dbReference>
<reference evidence="3" key="1">
    <citation type="submission" date="2022-01" db="EMBL/GenBank/DDBJ databases">
        <authorList>
            <person name="Braso-Vives M."/>
        </authorList>
    </citation>
    <scope>NUCLEOTIDE SEQUENCE</scope>
</reference>
<dbReference type="GO" id="GO:0032259">
    <property type="term" value="P:methylation"/>
    <property type="evidence" value="ECO:0007669"/>
    <property type="project" value="UniProtKB-KW"/>
</dbReference>
<dbReference type="GO" id="GO:0005829">
    <property type="term" value="C:cytosol"/>
    <property type="evidence" value="ECO:0007669"/>
    <property type="project" value="TreeGrafter"/>
</dbReference>
<keyword evidence="2" id="KW-0949">S-adenosyl-L-methionine</keyword>
<keyword evidence="4" id="KW-1185">Reference proteome</keyword>
<keyword evidence="1" id="KW-0808">Transferase</keyword>
<dbReference type="EMBL" id="OV696690">
    <property type="protein sequence ID" value="CAH1265340.1"/>
    <property type="molecule type" value="Genomic_DNA"/>
</dbReference>
<evidence type="ECO:0000256" key="2">
    <source>
        <dbReference type="ARBA" id="ARBA00022691"/>
    </source>
</evidence>
<dbReference type="GO" id="GO:0008168">
    <property type="term" value="F:methyltransferase activity"/>
    <property type="evidence" value="ECO:0007669"/>
    <property type="project" value="UniProtKB-KW"/>
</dbReference>
<dbReference type="AlphaFoldDB" id="A0A8J9ZXW3"/>
<gene>
    <name evidence="3" type="primary">METTL21C</name>
    <name evidence="3" type="ORF">BLAG_LOCUS19364</name>
</gene>
<protein>
    <submittedName>
        <fullName evidence="3">METTL21C protein</fullName>
    </submittedName>
</protein>
<evidence type="ECO:0000256" key="1">
    <source>
        <dbReference type="ARBA" id="ARBA00022603"/>
    </source>
</evidence>
<dbReference type="Proteomes" id="UP000838412">
    <property type="component" value="Chromosome 5"/>
</dbReference>
<dbReference type="InterPro" id="IPR019410">
    <property type="entry name" value="Methyltransf_16"/>
</dbReference>
<dbReference type="PANTHER" id="PTHR14614:SF109">
    <property type="entry name" value="RIBOSOMAL LYSINE N-METHYLTRANSFERASE 5"/>
    <property type="match status" value="1"/>
</dbReference>
<name>A0A8J9ZXW3_BRALA</name>
<dbReference type="Pfam" id="PF10294">
    <property type="entry name" value="Methyltransf_16"/>
    <property type="match status" value="2"/>
</dbReference>
<dbReference type="CDD" id="cd02440">
    <property type="entry name" value="AdoMet_MTases"/>
    <property type="match status" value="1"/>
</dbReference>
<dbReference type="GO" id="GO:0032991">
    <property type="term" value="C:protein-containing complex"/>
    <property type="evidence" value="ECO:0007669"/>
    <property type="project" value="TreeGrafter"/>
</dbReference>
<dbReference type="PANTHER" id="PTHR14614">
    <property type="entry name" value="HEPATOCELLULAR CARCINOMA-ASSOCIATED ANTIGEN"/>
    <property type="match status" value="1"/>
</dbReference>
<organism evidence="3 4">
    <name type="scientific">Branchiostoma lanceolatum</name>
    <name type="common">Common lancelet</name>
    <name type="synonym">Amphioxus lanceolatum</name>
    <dbReference type="NCBI Taxonomy" id="7740"/>
    <lineage>
        <taxon>Eukaryota</taxon>
        <taxon>Metazoa</taxon>
        <taxon>Chordata</taxon>
        <taxon>Cephalochordata</taxon>
        <taxon>Leptocardii</taxon>
        <taxon>Amphioxiformes</taxon>
        <taxon>Branchiostomatidae</taxon>
        <taxon>Branchiostoma</taxon>
    </lineage>
</organism>